<accession>A0A7Z9C4D1</accession>
<dbReference type="EMBL" id="UXHF01000139">
    <property type="protein sequence ID" value="VDC49007.1"/>
    <property type="molecule type" value="Genomic_DNA"/>
</dbReference>
<dbReference type="Proteomes" id="UP000289220">
    <property type="component" value="Unassembled WGS sequence"/>
</dbReference>
<name>A0A7Z9C4D1_9CAUL</name>
<gene>
    <name evidence="1" type="ORF">BREV_BREV_03437</name>
</gene>
<dbReference type="AlphaFoldDB" id="A0A7Z9C4D1"/>
<evidence type="ECO:0000313" key="2">
    <source>
        <dbReference type="Proteomes" id="UP000289220"/>
    </source>
</evidence>
<comment type="caution">
    <text evidence="1">The sequence shown here is derived from an EMBL/GenBank/DDBJ whole genome shotgun (WGS) entry which is preliminary data.</text>
</comment>
<proteinExistence type="predicted"/>
<keyword evidence="2" id="KW-1185">Reference proteome</keyword>
<evidence type="ECO:0000313" key="1">
    <source>
        <dbReference type="EMBL" id="VDC49007.1"/>
    </source>
</evidence>
<reference evidence="1 2" key="1">
    <citation type="submission" date="2018-11" db="EMBL/GenBank/DDBJ databases">
        <authorList>
            <person name="Peiro R."/>
            <person name="Begona"/>
            <person name="Cbmso G."/>
            <person name="Lopez M."/>
            <person name="Gonzalez S."/>
            <person name="Sacristan E."/>
            <person name="Castillo E."/>
        </authorList>
    </citation>
    <scope>NUCLEOTIDE SEQUENCE [LARGE SCALE GENOMIC DNA]</scope>
    <source>
        <strain evidence="1">Brev_genome</strain>
    </source>
</reference>
<sequence>MFTHYVPMNAPKGLDRLPVQGECACVRGR</sequence>
<protein>
    <submittedName>
        <fullName evidence="1">Uncharacterized protein</fullName>
    </submittedName>
</protein>
<organism evidence="1 2">
    <name type="scientific">Brevundimonas mediterranea</name>
    <dbReference type="NCBI Taxonomy" id="74329"/>
    <lineage>
        <taxon>Bacteria</taxon>
        <taxon>Pseudomonadati</taxon>
        <taxon>Pseudomonadota</taxon>
        <taxon>Alphaproteobacteria</taxon>
        <taxon>Caulobacterales</taxon>
        <taxon>Caulobacteraceae</taxon>
        <taxon>Brevundimonas</taxon>
    </lineage>
</organism>